<dbReference type="KEGG" id="adin:H7849_19435"/>
<evidence type="ECO:0000313" key="2">
    <source>
        <dbReference type="Proteomes" id="UP000515312"/>
    </source>
</evidence>
<protein>
    <submittedName>
        <fullName evidence="1">Uncharacterized protein</fullName>
    </submittedName>
</protein>
<name>A0A7G8BFC3_9BACT</name>
<keyword evidence="2" id="KW-1185">Reference proteome</keyword>
<reference evidence="1 2" key="1">
    <citation type="submission" date="2020-08" db="EMBL/GenBank/DDBJ databases">
        <title>Edaphobacter telluris sp. nov. and Acidobacterium dinghuensis sp. nov., two acidobacteria isolated from forest soil.</title>
        <authorList>
            <person name="Fu J."/>
            <person name="Qiu L."/>
        </authorList>
    </citation>
    <scope>NUCLEOTIDE SEQUENCE [LARGE SCALE GENOMIC DNA]</scope>
    <source>
        <strain evidence="1">4Y35</strain>
    </source>
</reference>
<proteinExistence type="predicted"/>
<dbReference type="AlphaFoldDB" id="A0A7G8BFC3"/>
<dbReference type="Proteomes" id="UP000515312">
    <property type="component" value="Chromosome"/>
</dbReference>
<organism evidence="1 2">
    <name type="scientific">Alloacidobacterium dinghuense</name>
    <dbReference type="NCBI Taxonomy" id="2763107"/>
    <lineage>
        <taxon>Bacteria</taxon>
        <taxon>Pseudomonadati</taxon>
        <taxon>Acidobacteriota</taxon>
        <taxon>Terriglobia</taxon>
        <taxon>Terriglobales</taxon>
        <taxon>Acidobacteriaceae</taxon>
        <taxon>Alloacidobacterium</taxon>
    </lineage>
</organism>
<dbReference type="EMBL" id="CP060394">
    <property type="protein sequence ID" value="QNI31243.1"/>
    <property type="molecule type" value="Genomic_DNA"/>
</dbReference>
<accession>A0A7G8BFC3</accession>
<dbReference type="RefSeq" id="WP_186741720.1">
    <property type="nucleotide sequence ID" value="NZ_CP060394.1"/>
</dbReference>
<evidence type="ECO:0000313" key="1">
    <source>
        <dbReference type="EMBL" id="QNI31243.1"/>
    </source>
</evidence>
<gene>
    <name evidence="1" type="ORF">H7849_19435</name>
</gene>
<sequence length="67" mass="6919">MLVGLSYRESGRLCLGGHAFAVTDVLRGDLQAVDEDTGAAGVDAIGCQGQDYVGQCELDGVGVFERG</sequence>